<feature type="region of interest" description="Disordered" evidence="1">
    <location>
        <begin position="23"/>
        <end position="42"/>
    </location>
</feature>
<keyword evidence="4" id="KW-1185">Reference proteome</keyword>
<dbReference type="OrthoDB" id="8610986at2"/>
<accession>A0A1B6W200</accession>
<feature type="compositionally biased region" description="Low complexity" evidence="1">
    <location>
        <begin position="23"/>
        <end position="38"/>
    </location>
</feature>
<feature type="signal peptide" evidence="2">
    <location>
        <begin position="1"/>
        <end position="24"/>
    </location>
</feature>
<evidence type="ECO:0000256" key="2">
    <source>
        <dbReference type="SAM" id="SignalP"/>
    </source>
</evidence>
<reference evidence="4" key="1">
    <citation type="submission" date="2016-05" db="EMBL/GenBank/DDBJ databases">
        <title>Draft genome of Corynebacterium afermentans subsp. afermentans LCDC 88199T.</title>
        <authorList>
            <person name="Bernier A.-M."/>
            <person name="Bernard K."/>
        </authorList>
    </citation>
    <scope>NUCLEOTIDE SEQUENCE [LARGE SCALE GENOMIC DNA]</scope>
    <source>
        <strain evidence="4">NML130454</strain>
    </source>
</reference>
<proteinExistence type="predicted"/>
<dbReference type="RefSeq" id="WP_064088827.1">
    <property type="nucleotide sequence ID" value="NZ_LXSQ01000004.1"/>
</dbReference>
<evidence type="ECO:0000313" key="3">
    <source>
        <dbReference type="EMBL" id="OAM44558.1"/>
    </source>
</evidence>
<organism evidence="3 4">
    <name type="scientific">Eikenella halliae</name>
    <dbReference type="NCBI Taxonomy" id="1795832"/>
    <lineage>
        <taxon>Bacteria</taxon>
        <taxon>Pseudomonadati</taxon>
        <taxon>Pseudomonadota</taxon>
        <taxon>Betaproteobacteria</taxon>
        <taxon>Neisseriales</taxon>
        <taxon>Neisseriaceae</taxon>
        <taxon>Eikenella</taxon>
    </lineage>
</organism>
<feature type="chain" id="PRO_5008590640" evidence="2">
    <location>
        <begin position="25"/>
        <end position="184"/>
    </location>
</feature>
<keyword evidence="2" id="KW-0732">Signal</keyword>
<dbReference type="PROSITE" id="PS51257">
    <property type="entry name" value="PROKAR_LIPOPROTEIN"/>
    <property type="match status" value="1"/>
</dbReference>
<evidence type="ECO:0000256" key="1">
    <source>
        <dbReference type="SAM" id="MobiDB-lite"/>
    </source>
</evidence>
<sequence>MNSKLVIPAAIAVLALSACSSSKAPEGNQPQTQQQTQQSDEATASIGKIQVAQVDNIEKTVEVNYTCQAGNGQQQKVGAMYGIKSGTLVVAQLKINDKVSPGLWRVLNDSNGQQQNSYYGEGVIWVTGKATPANVATTNAIGLLQAQSLDNAGNPVNLSTVLENCQVSRQAAAPTRGNRQQRRR</sequence>
<evidence type="ECO:0000313" key="4">
    <source>
        <dbReference type="Proteomes" id="UP000077726"/>
    </source>
</evidence>
<dbReference type="Proteomes" id="UP000077726">
    <property type="component" value="Unassembled WGS sequence"/>
</dbReference>
<gene>
    <name evidence="3" type="ORF">A7Q00_01200</name>
</gene>
<dbReference type="AlphaFoldDB" id="A0A1B6W200"/>
<protein>
    <submittedName>
        <fullName evidence="3">Uncharacterized protein</fullName>
    </submittedName>
</protein>
<name>A0A1B6W200_9NEIS</name>
<dbReference type="EMBL" id="LXSQ01000004">
    <property type="protein sequence ID" value="OAM44558.1"/>
    <property type="molecule type" value="Genomic_DNA"/>
</dbReference>
<comment type="caution">
    <text evidence="3">The sequence shown here is derived from an EMBL/GenBank/DDBJ whole genome shotgun (WGS) entry which is preliminary data.</text>
</comment>